<protein>
    <submittedName>
        <fullName evidence="4">Histidine ammonia-lyase</fullName>
    </submittedName>
</protein>
<name>A0A915K774_ROMCU</name>
<sequence>MKQVLEINGENLSIEQLVGCGLGQYKLELSQDAEQKVEKARGFVNRIIDENRVVYAVTTGVGNFASVKISTHQSNDLQLNIIRSHCVGVGQPLNPNRARMLLALRINVLAKGHSGVSLGVLQQMIDAFNSFCVSWIPEKGSVGCSGDLAPLAHLTLGLLGEGKMWSPETGWASAKVVLESHGLKPINLCAKEGITLINGTQLIVALGAEAVQRAEMAAKQADVISAMTLEALKGSSKCFDKIIHQTRPHTGQSKVAARLRALLTSQNSSSISESHKACQKVQDSYSLRCIPQVHGIVHDTIEFAKNIIATEINSATDNPLIFEDRELVLSNGNFHGEYPGKALDYLAIGVHELAQISERRLERLLNKVSENKVLCHPSTVDSIPTSAGQEDHVAMATFAARKALSVLENVEQVLAIELLCVCQALDFLKPLTTTPILHKVYDLVRKQIPFLDKDRYLSDDIATVVELLKEGQVWDVVKSHIIEYEIKDAITQSMVTNGHPINGTNGFSH</sequence>
<evidence type="ECO:0000256" key="2">
    <source>
        <dbReference type="ARBA" id="ARBA00023239"/>
    </source>
</evidence>
<dbReference type="CDD" id="cd00332">
    <property type="entry name" value="PAL-HAL"/>
    <property type="match status" value="1"/>
</dbReference>
<dbReference type="Pfam" id="PF00221">
    <property type="entry name" value="Lyase_aromatic"/>
    <property type="match status" value="2"/>
</dbReference>
<evidence type="ECO:0000256" key="1">
    <source>
        <dbReference type="ARBA" id="ARBA00007238"/>
    </source>
</evidence>
<dbReference type="AlphaFoldDB" id="A0A915K774"/>
<keyword evidence="2" id="KW-0456">Lyase</keyword>
<accession>A0A915K774</accession>
<organism evidence="3 4">
    <name type="scientific">Romanomermis culicivorax</name>
    <name type="common">Nematode worm</name>
    <dbReference type="NCBI Taxonomy" id="13658"/>
    <lineage>
        <taxon>Eukaryota</taxon>
        <taxon>Metazoa</taxon>
        <taxon>Ecdysozoa</taxon>
        <taxon>Nematoda</taxon>
        <taxon>Enoplea</taxon>
        <taxon>Dorylaimia</taxon>
        <taxon>Mermithida</taxon>
        <taxon>Mermithoidea</taxon>
        <taxon>Mermithidae</taxon>
        <taxon>Romanomermis</taxon>
    </lineage>
</organism>
<reference evidence="4" key="1">
    <citation type="submission" date="2022-11" db="UniProtKB">
        <authorList>
            <consortium name="WormBaseParasite"/>
        </authorList>
    </citation>
    <scope>IDENTIFICATION</scope>
</reference>
<dbReference type="InterPro" id="IPR008948">
    <property type="entry name" value="L-Aspartase-like"/>
</dbReference>
<dbReference type="InterPro" id="IPR024083">
    <property type="entry name" value="Fumarase/histidase_N"/>
</dbReference>
<comment type="similarity">
    <text evidence="1">Belongs to the PAL/histidase family.</text>
</comment>
<dbReference type="InterPro" id="IPR001106">
    <property type="entry name" value="Aromatic_Lyase"/>
</dbReference>
<dbReference type="FunFam" id="1.10.275.10:FF:000005">
    <property type="entry name" value="Histidine ammonia-lyase"/>
    <property type="match status" value="1"/>
</dbReference>
<dbReference type="PROSITE" id="PS00488">
    <property type="entry name" value="PAL_HISTIDASE"/>
    <property type="match status" value="1"/>
</dbReference>
<dbReference type="Gene3D" id="1.10.275.10">
    <property type="entry name" value="Fumarase/aspartase (N-terminal domain)"/>
    <property type="match status" value="1"/>
</dbReference>
<evidence type="ECO:0000313" key="3">
    <source>
        <dbReference type="Proteomes" id="UP000887565"/>
    </source>
</evidence>
<dbReference type="GO" id="GO:0016841">
    <property type="term" value="F:ammonia-lyase activity"/>
    <property type="evidence" value="ECO:0007669"/>
    <property type="project" value="InterPro"/>
</dbReference>
<keyword evidence="3" id="KW-1185">Reference proteome</keyword>
<dbReference type="Gene3D" id="1.20.200.10">
    <property type="entry name" value="Fumarase/aspartase (Central domain)"/>
    <property type="match status" value="2"/>
</dbReference>
<dbReference type="OMA" id="RRLGSMC"/>
<dbReference type="WBParaSite" id="nRc.2.0.1.t33747-RA">
    <property type="protein sequence ID" value="nRc.2.0.1.t33747-RA"/>
    <property type="gene ID" value="nRc.2.0.1.g33747"/>
</dbReference>
<dbReference type="InterPro" id="IPR022313">
    <property type="entry name" value="Phe/His_NH3-lyase_AS"/>
</dbReference>
<dbReference type="SUPFAM" id="SSF48557">
    <property type="entry name" value="L-aspartase-like"/>
    <property type="match status" value="1"/>
</dbReference>
<evidence type="ECO:0000313" key="4">
    <source>
        <dbReference type="WBParaSite" id="nRc.2.0.1.t33747-RA"/>
    </source>
</evidence>
<dbReference type="Proteomes" id="UP000887565">
    <property type="component" value="Unplaced"/>
</dbReference>
<dbReference type="PANTHER" id="PTHR10362">
    <property type="entry name" value="HISTIDINE AMMONIA-LYASE"/>
    <property type="match status" value="1"/>
</dbReference>
<proteinExistence type="inferred from homology"/>